<name>A0A0H3ZPQ4_VIBSP</name>
<reference evidence="2" key="1">
    <citation type="journal article" date="2015" name="MBio">
        <title>Eco-Evolutionary Dynamics of Episomes among Ecologically Cohesive Bacterial Populations.</title>
        <authorList>
            <person name="Xue H."/>
            <person name="Cordero O.X."/>
            <person name="Camas F.M."/>
            <person name="Trimble W."/>
            <person name="Meyer F."/>
            <person name="Guglielmini J."/>
            <person name="Rocha E.P."/>
            <person name="Polz M.F."/>
        </authorList>
    </citation>
    <scope>NUCLEOTIDE SEQUENCE</scope>
    <source>
        <strain evidence="2">FF_145</strain>
    </source>
</reference>
<organism evidence="2">
    <name type="scientific">Vibrio splendidus</name>
    <dbReference type="NCBI Taxonomy" id="29497"/>
    <lineage>
        <taxon>Bacteria</taxon>
        <taxon>Pseudomonadati</taxon>
        <taxon>Pseudomonadota</taxon>
        <taxon>Gammaproteobacteria</taxon>
        <taxon>Vibrionales</taxon>
        <taxon>Vibrionaceae</taxon>
        <taxon>Vibrio</taxon>
    </lineage>
</organism>
<proteinExistence type="predicted"/>
<accession>A0A0H3ZPQ4</accession>
<dbReference type="SUPFAM" id="SSF47413">
    <property type="entry name" value="lambda repressor-like DNA-binding domains"/>
    <property type="match status" value="1"/>
</dbReference>
<sequence length="101" mass="11262">MKSQPLSALDDLMTEDELHLAQQQAAEMLLELNLAEIRHSVHMSQAQVAESMGIKQPTVASLEKNGKDVKLLSLKRYVEALGGRLRIDIEMPDGHHFGMKV</sequence>
<dbReference type="InterPro" id="IPR001387">
    <property type="entry name" value="Cro/C1-type_HTH"/>
</dbReference>
<dbReference type="EMBL" id="KP795572">
    <property type="protein sequence ID" value="AKN38190.1"/>
    <property type="molecule type" value="Genomic_DNA"/>
</dbReference>
<protein>
    <recommendedName>
        <fullName evidence="1">HTH cro/C1-type domain-containing protein</fullName>
    </recommendedName>
</protein>
<dbReference type="InterPro" id="IPR010982">
    <property type="entry name" value="Lambda_DNA-bd_dom_sf"/>
</dbReference>
<dbReference type="Pfam" id="PF01381">
    <property type="entry name" value="HTH_3"/>
    <property type="match status" value="1"/>
</dbReference>
<dbReference type="AlphaFoldDB" id="A0A0H3ZPQ4"/>
<dbReference type="GO" id="GO:0003677">
    <property type="term" value="F:DNA binding"/>
    <property type="evidence" value="ECO:0007669"/>
    <property type="project" value="InterPro"/>
</dbReference>
<dbReference type="SMART" id="SM00530">
    <property type="entry name" value="HTH_XRE"/>
    <property type="match status" value="1"/>
</dbReference>
<evidence type="ECO:0000259" key="1">
    <source>
        <dbReference type="PROSITE" id="PS50943"/>
    </source>
</evidence>
<feature type="domain" description="HTH cro/C1-type" evidence="1">
    <location>
        <begin position="34"/>
        <end position="89"/>
    </location>
</feature>
<dbReference type="Gene3D" id="1.10.260.40">
    <property type="entry name" value="lambda repressor-like DNA-binding domains"/>
    <property type="match status" value="1"/>
</dbReference>
<dbReference type="PROSITE" id="PS50943">
    <property type="entry name" value="HTH_CROC1"/>
    <property type="match status" value="1"/>
</dbReference>
<dbReference type="CDD" id="cd00093">
    <property type="entry name" value="HTH_XRE"/>
    <property type="match status" value="1"/>
</dbReference>
<evidence type="ECO:0000313" key="2">
    <source>
        <dbReference type="EMBL" id="AKN38190.1"/>
    </source>
</evidence>